<evidence type="ECO:0000256" key="12">
    <source>
        <dbReference type="PIRSR" id="PIRSR001365-1"/>
    </source>
</evidence>
<dbReference type="RefSeq" id="XP_067925968.1">
    <property type="nucleotide sequence ID" value="XM_068062062.1"/>
</dbReference>
<accession>A0A2C6LAY2</accession>
<dbReference type="GeneID" id="94425273"/>
<sequence length="312" mass="33527">MAANQRAAFKEDMSKLGGSIVALVTPMRPEAPFAVDFEALKKLVDWHVAEGTDAIVAVGTTGEAATLSSSEWEDVVSACVSASAGRLAVIAGTGSNCTATAIEKTKKARDLGADAALIVTPYYNKPTQEGIFQHYQAITRAVPDFPIITYNVPGRTACDMLPETLARIVKACSNVVGHKEASGKFERFELIRKLVGKEFRIFSGEDAQSCAAMLAGACDGVISVTANVVPGQMHLMCRYALEKSEKAADVDTKLMALHEGLFVEPNPTAAKWLLADMGYIQGGIRLPLLPLSRDHERLRHALKEARDVPLRA</sequence>
<dbReference type="SMART" id="SM01130">
    <property type="entry name" value="DHDPS"/>
    <property type="match status" value="1"/>
</dbReference>
<dbReference type="GO" id="GO:0005829">
    <property type="term" value="C:cytosol"/>
    <property type="evidence" value="ECO:0007669"/>
    <property type="project" value="TreeGrafter"/>
</dbReference>
<comment type="pathway">
    <text evidence="2">Amino-acid biosynthesis; L-lysine biosynthesis via DAP pathway; (S)-tetrahydrodipicolinate from L-aspartate: step 3/4.</text>
</comment>
<dbReference type="PROSITE" id="PS00665">
    <property type="entry name" value="DHDPS_1"/>
    <property type="match status" value="1"/>
</dbReference>
<dbReference type="InterPro" id="IPR002220">
    <property type="entry name" value="DapA-like"/>
</dbReference>
<name>A0A2C6LAY2_9APIC</name>
<evidence type="ECO:0000256" key="2">
    <source>
        <dbReference type="ARBA" id="ARBA00005120"/>
    </source>
</evidence>
<dbReference type="Pfam" id="PF00701">
    <property type="entry name" value="DHDPS"/>
    <property type="match status" value="1"/>
</dbReference>
<evidence type="ECO:0000256" key="10">
    <source>
        <dbReference type="ARBA" id="ARBA00047836"/>
    </source>
</evidence>
<evidence type="ECO:0000256" key="1">
    <source>
        <dbReference type="ARBA" id="ARBA00003294"/>
    </source>
</evidence>
<keyword evidence="15" id="KW-1185">Reference proteome</keyword>
<keyword evidence="5" id="KW-0028">Amino-acid biosynthesis</keyword>
<evidence type="ECO:0000256" key="3">
    <source>
        <dbReference type="ARBA" id="ARBA00012086"/>
    </source>
</evidence>
<keyword evidence="6" id="KW-0220">Diaminopimelate biosynthesis</keyword>
<comment type="catalytic activity">
    <reaction evidence="10">
        <text>L-aspartate 4-semialdehyde + pyruvate = (2S,4S)-4-hydroxy-2,3,4,5-tetrahydrodipicolinate + H2O + H(+)</text>
        <dbReference type="Rhea" id="RHEA:34171"/>
        <dbReference type="ChEBI" id="CHEBI:15361"/>
        <dbReference type="ChEBI" id="CHEBI:15377"/>
        <dbReference type="ChEBI" id="CHEBI:15378"/>
        <dbReference type="ChEBI" id="CHEBI:67139"/>
        <dbReference type="ChEBI" id="CHEBI:537519"/>
        <dbReference type="EC" id="4.3.3.7"/>
    </reaction>
</comment>
<evidence type="ECO:0000256" key="8">
    <source>
        <dbReference type="ARBA" id="ARBA00023239"/>
    </source>
</evidence>
<dbReference type="InterPro" id="IPR013785">
    <property type="entry name" value="Aldolase_TIM"/>
</dbReference>
<evidence type="ECO:0000256" key="7">
    <source>
        <dbReference type="ARBA" id="ARBA00023154"/>
    </source>
</evidence>
<evidence type="ECO:0000256" key="4">
    <source>
        <dbReference type="ARBA" id="ARBA00022490"/>
    </source>
</evidence>
<comment type="function">
    <text evidence="1">Catalyzes the condensation of (S)-aspartate-beta-semialdehyde [(S)-ASA] and pyruvate to 4-hydroxy-tetrahydrodipicolinate (HTPA).</text>
</comment>
<protein>
    <recommendedName>
        <fullName evidence="3">4-hydroxy-tetrahydrodipicolinate synthase</fullName>
        <ecNumber evidence="3">4.3.3.7</ecNumber>
    </recommendedName>
</protein>
<evidence type="ECO:0000256" key="6">
    <source>
        <dbReference type="ARBA" id="ARBA00022915"/>
    </source>
</evidence>
<dbReference type="GO" id="GO:0019877">
    <property type="term" value="P:diaminopimelate biosynthetic process"/>
    <property type="evidence" value="ECO:0007669"/>
    <property type="project" value="UniProtKB-KW"/>
</dbReference>
<dbReference type="GO" id="GO:0009089">
    <property type="term" value="P:lysine biosynthetic process via diaminopimelate"/>
    <property type="evidence" value="ECO:0007669"/>
    <property type="project" value="UniProtKB-UniPathway"/>
</dbReference>
<dbReference type="CDD" id="cd00950">
    <property type="entry name" value="DHDPS"/>
    <property type="match status" value="1"/>
</dbReference>
<keyword evidence="9" id="KW-0704">Schiff base</keyword>
<dbReference type="Proteomes" id="UP000221165">
    <property type="component" value="Unassembled WGS sequence"/>
</dbReference>
<dbReference type="EC" id="4.3.3.7" evidence="3"/>
<proteinExistence type="inferred from homology"/>
<keyword evidence="7" id="KW-0457">Lysine biosynthesis</keyword>
<dbReference type="InterPro" id="IPR020624">
    <property type="entry name" value="Schiff_base-form_aldolases_CS"/>
</dbReference>
<keyword evidence="4" id="KW-0963">Cytoplasm</keyword>
<dbReference type="GO" id="GO:0008840">
    <property type="term" value="F:4-hydroxy-tetrahydrodipicolinate synthase activity"/>
    <property type="evidence" value="ECO:0007669"/>
    <property type="project" value="UniProtKB-EC"/>
</dbReference>
<dbReference type="NCBIfam" id="TIGR00674">
    <property type="entry name" value="dapA"/>
    <property type="match status" value="1"/>
</dbReference>
<evidence type="ECO:0000256" key="9">
    <source>
        <dbReference type="ARBA" id="ARBA00023270"/>
    </source>
</evidence>
<dbReference type="HAMAP" id="MF_00418">
    <property type="entry name" value="DapA"/>
    <property type="match status" value="1"/>
</dbReference>
<reference evidence="14 15" key="1">
    <citation type="journal article" date="2017" name="Int. J. Parasitol.">
        <title>The genome of the protozoan parasite Cystoisospora suis and a reverse vaccinology approach to identify vaccine candidates.</title>
        <authorList>
            <person name="Palmieri N."/>
            <person name="Shrestha A."/>
            <person name="Ruttkowski B."/>
            <person name="Beck T."/>
            <person name="Vogl C."/>
            <person name="Tomley F."/>
            <person name="Blake D.P."/>
            <person name="Joachim A."/>
        </authorList>
    </citation>
    <scope>NUCLEOTIDE SEQUENCE [LARGE SCALE GENOMIC DNA]</scope>
    <source>
        <strain evidence="14 15">Wien I</strain>
    </source>
</reference>
<dbReference type="PRINTS" id="PR00146">
    <property type="entry name" value="DHPICSNTHASE"/>
</dbReference>
<evidence type="ECO:0000313" key="14">
    <source>
        <dbReference type="EMBL" id="PHJ24295.1"/>
    </source>
</evidence>
<comment type="caution">
    <text evidence="14">The sequence shown here is derived from an EMBL/GenBank/DDBJ whole genome shotgun (WGS) entry which is preliminary data.</text>
</comment>
<feature type="active site" description="Proton donor/acceptor" evidence="12">
    <location>
        <position position="150"/>
    </location>
</feature>
<dbReference type="SUPFAM" id="SSF51569">
    <property type="entry name" value="Aldolase"/>
    <property type="match status" value="1"/>
</dbReference>
<comment type="similarity">
    <text evidence="11">Belongs to the DapA family.</text>
</comment>
<feature type="binding site" evidence="13">
    <location>
        <position position="222"/>
    </location>
    <ligand>
        <name>pyruvate</name>
        <dbReference type="ChEBI" id="CHEBI:15361"/>
    </ligand>
</feature>
<dbReference type="Gene3D" id="3.20.20.70">
    <property type="entry name" value="Aldolase class I"/>
    <property type="match status" value="1"/>
</dbReference>
<evidence type="ECO:0000313" key="15">
    <source>
        <dbReference type="Proteomes" id="UP000221165"/>
    </source>
</evidence>
<evidence type="ECO:0000256" key="11">
    <source>
        <dbReference type="PIRNR" id="PIRNR001365"/>
    </source>
</evidence>
<dbReference type="PANTHER" id="PTHR12128">
    <property type="entry name" value="DIHYDRODIPICOLINATE SYNTHASE"/>
    <property type="match status" value="1"/>
</dbReference>
<dbReference type="VEuPathDB" id="ToxoDB:CSUI_001859"/>
<dbReference type="OrthoDB" id="191315at2759"/>
<dbReference type="UniPathway" id="UPA00034">
    <property type="reaction ID" value="UER00017"/>
</dbReference>
<gene>
    <name evidence="14" type="ORF">CSUI_001859</name>
</gene>
<keyword evidence="8 11" id="KW-0456">Lyase</keyword>
<evidence type="ECO:0000256" key="13">
    <source>
        <dbReference type="PIRSR" id="PIRSR001365-2"/>
    </source>
</evidence>
<dbReference type="AlphaFoldDB" id="A0A2C6LAY2"/>
<feature type="active site" description="Schiff-base intermediate with substrate" evidence="12">
    <location>
        <position position="179"/>
    </location>
</feature>
<dbReference type="PANTHER" id="PTHR12128:SF66">
    <property type="entry name" value="4-HYDROXY-2-OXOGLUTARATE ALDOLASE, MITOCHONDRIAL"/>
    <property type="match status" value="1"/>
</dbReference>
<feature type="binding site" evidence="13">
    <location>
        <position position="61"/>
    </location>
    <ligand>
        <name>pyruvate</name>
        <dbReference type="ChEBI" id="CHEBI:15361"/>
    </ligand>
</feature>
<dbReference type="EMBL" id="MIGC01000750">
    <property type="protein sequence ID" value="PHJ24295.1"/>
    <property type="molecule type" value="Genomic_DNA"/>
</dbReference>
<organism evidence="14 15">
    <name type="scientific">Cystoisospora suis</name>
    <dbReference type="NCBI Taxonomy" id="483139"/>
    <lineage>
        <taxon>Eukaryota</taxon>
        <taxon>Sar</taxon>
        <taxon>Alveolata</taxon>
        <taxon>Apicomplexa</taxon>
        <taxon>Conoidasida</taxon>
        <taxon>Coccidia</taxon>
        <taxon>Eucoccidiorida</taxon>
        <taxon>Eimeriorina</taxon>
        <taxon>Sarcocystidae</taxon>
        <taxon>Cystoisospora</taxon>
    </lineage>
</organism>
<evidence type="ECO:0000256" key="5">
    <source>
        <dbReference type="ARBA" id="ARBA00022605"/>
    </source>
</evidence>
<dbReference type="InterPro" id="IPR005263">
    <property type="entry name" value="DapA"/>
</dbReference>
<dbReference type="PIRSF" id="PIRSF001365">
    <property type="entry name" value="DHDPS"/>
    <property type="match status" value="1"/>
</dbReference>